<keyword evidence="1" id="KW-0787">Thick filament</keyword>
<proteinExistence type="predicted"/>
<keyword evidence="2" id="KW-0130">Cell adhesion</keyword>
<dbReference type="CDD" id="cd00096">
    <property type="entry name" value="Ig"/>
    <property type="match status" value="1"/>
</dbReference>
<gene>
    <name evidence="5" type="ORF">LSTR_LSTR016449</name>
</gene>
<comment type="caution">
    <text evidence="5">The sequence shown here is derived from an EMBL/GenBank/DDBJ whole genome shotgun (WGS) entry which is preliminary data.</text>
</comment>
<dbReference type="GO" id="GO:0032982">
    <property type="term" value="C:myosin filament"/>
    <property type="evidence" value="ECO:0007669"/>
    <property type="project" value="UniProtKB-KW"/>
</dbReference>
<dbReference type="SUPFAM" id="SSF48726">
    <property type="entry name" value="Immunoglobulin"/>
    <property type="match status" value="2"/>
</dbReference>
<evidence type="ECO:0000313" key="5">
    <source>
        <dbReference type="EMBL" id="RZF39037.1"/>
    </source>
</evidence>
<dbReference type="SMART" id="SM00409">
    <property type="entry name" value="IG"/>
    <property type="match status" value="2"/>
</dbReference>
<accession>A0A482WZM7</accession>
<evidence type="ECO:0000256" key="3">
    <source>
        <dbReference type="ARBA" id="ARBA00023179"/>
    </source>
</evidence>
<dbReference type="OrthoDB" id="6070751at2759"/>
<dbReference type="PANTHER" id="PTHR47633">
    <property type="entry name" value="IMMUNOGLOBULIN"/>
    <property type="match status" value="1"/>
</dbReference>
<dbReference type="Pfam" id="PF07679">
    <property type="entry name" value="I-set"/>
    <property type="match status" value="2"/>
</dbReference>
<organism evidence="5 6">
    <name type="scientific">Laodelphax striatellus</name>
    <name type="common">Small brown planthopper</name>
    <name type="synonym">Delphax striatella</name>
    <dbReference type="NCBI Taxonomy" id="195883"/>
    <lineage>
        <taxon>Eukaryota</taxon>
        <taxon>Metazoa</taxon>
        <taxon>Ecdysozoa</taxon>
        <taxon>Arthropoda</taxon>
        <taxon>Hexapoda</taxon>
        <taxon>Insecta</taxon>
        <taxon>Pterygota</taxon>
        <taxon>Neoptera</taxon>
        <taxon>Paraneoptera</taxon>
        <taxon>Hemiptera</taxon>
        <taxon>Auchenorrhyncha</taxon>
        <taxon>Fulgoroidea</taxon>
        <taxon>Delphacidae</taxon>
        <taxon>Criomorphinae</taxon>
        <taxon>Laodelphax</taxon>
    </lineage>
</organism>
<dbReference type="FunFam" id="2.60.40.10:FF:000557">
    <property type="entry name" value="Myosin binding protein Ha"/>
    <property type="match status" value="1"/>
</dbReference>
<dbReference type="AlphaFoldDB" id="A0A482WZM7"/>
<dbReference type="PROSITE" id="PS50835">
    <property type="entry name" value="IG_LIKE"/>
    <property type="match status" value="1"/>
</dbReference>
<dbReference type="InParanoid" id="A0A482WZM7"/>
<dbReference type="InterPro" id="IPR013098">
    <property type="entry name" value="Ig_I-set"/>
</dbReference>
<dbReference type="STRING" id="195883.A0A482WZM7"/>
<evidence type="ECO:0000313" key="6">
    <source>
        <dbReference type="Proteomes" id="UP000291343"/>
    </source>
</evidence>
<feature type="domain" description="Ig-like" evidence="4">
    <location>
        <begin position="56"/>
        <end position="145"/>
    </location>
</feature>
<dbReference type="Proteomes" id="UP000291343">
    <property type="component" value="Unassembled WGS sequence"/>
</dbReference>
<dbReference type="GO" id="GO:0007155">
    <property type="term" value="P:cell adhesion"/>
    <property type="evidence" value="ECO:0007669"/>
    <property type="project" value="UniProtKB-KW"/>
</dbReference>
<dbReference type="InterPro" id="IPR013783">
    <property type="entry name" value="Ig-like_fold"/>
</dbReference>
<evidence type="ECO:0000256" key="2">
    <source>
        <dbReference type="ARBA" id="ARBA00022889"/>
    </source>
</evidence>
<dbReference type="InterPro" id="IPR007110">
    <property type="entry name" value="Ig-like_dom"/>
</dbReference>
<protein>
    <recommendedName>
        <fullName evidence="4">Ig-like domain-containing protein</fullName>
    </recommendedName>
</protein>
<dbReference type="PANTHER" id="PTHR47633:SF4">
    <property type="entry name" value="MYOPALLADIN ISOFORM X1"/>
    <property type="match status" value="1"/>
</dbReference>
<feature type="non-terminal residue" evidence="5">
    <location>
        <position position="1"/>
    </location>
</feature>
<reference evidence="5 6" key="1">
    <citation type="journal article" date="2017" name="Gigascience">
        <title>Genome sequence of the small brown planthopper, Laodelphax striatellus.</title>
        <authorList>
            <person name="Zhu J."/>
            <person name="Jiang F."/>
            <person name="Wang X."/>
            <person name="Yang P."/>
            <person name="Bao Y."/>
            <person name="Zhao W."/>
            <person name="Wang W."/>
            <person name="Lu H."/>
            <person name="Wang Q."/>
            <person name="Cui N."/>
            <person name="Li J."/>
            <person name="Chen X."/>
            <person name="Luo L."/>
            <person name="Yu J."/>
            <person name="Kang L."/>
            <person name="Cui F."/>
        </authorList>
    </citation>
    <scope>NUCLEOTIDE SEQUENCE [LARGE SCALE GENOMIC DNA]</scope>
    <source>
        <strain evidence="5">Lst14</strain>
    </source>
</reference>
<dbReference type="Gene3D" id="2.60.40.10">
    <property type="entry name" value="Immunoglobulins"/>
    <property type="match status" value="2"/>
</dbReference>
<sequence>RCETKVSNGVATIEIYSASPSDCGRYSCVVSSDLGQATTTATLRIFEKFEPTPSPPTFTRRIQDKYDYRADELTLECKVQGQPRPTITWKKDDKSLPARGRYQQCESIDGTCRLVISGPEPQDSGVYTCHAENAVWNEQISDVVTFEG</sequence>
<keyword evidence="6" id="KW-1185">Reference proteome</keyword>
<dbReference type="InterPro" id="IPR003599">
    <property type="entry name" value="Ig_sub"/>
</dbReference>
<name>A0A482WZM7_LAOST</name>
<dbReference type="InterPro" id="IPR003598">
    <property type="entry name" value="Ig_sub2"/>
</dbReference>
<dbReference type="EMBL" id="QKKF02020891">
    <property type="protein sequence ID" value="RZF39037.1"/>
    <property type="molecule type" value="Genomic_DNA"/>
</dbReference>
<keyword evidence="3" id="KW-0514">Muscle protein</keyword>
<feature type="non-terminal residue" evidence="5">
    <location>
        <position position="148"/>
    </location>
</feature>
<evidence type="ECO:0000259" key="4">
    <source>
        <dbReference type="PROSITE" id="PS50835"/>
    </source>
</evidence>
<dbReference type="InterPro" id="IPR036179">
    <property type="entry name" value="Ig-like_dom_sf"/>
</dbReference>
<dbReference type="SMART" id="SM00408">
    <property type="entry name" value="IGc2"/>
    <property type="match status" value="1"/>
</dbReference>
<evidence type="ECO:0000256" key="1">
    <source>
        <dbReference type="ARBA" id="ARBA00022433"/>
    </source>
</evidence>